<feature type="domain" description="Disease resistance R13L4/SHOC-2-like LRR" evidence="2">
    <location>
        <begin position="2"/>
        <end position="339"/>
    </location>
</feature>
<proteinExistence type="predicted"/>
<dbReference type="Pfam" id="PF23598">
    <property type="entry name" value="LRR_14"/>
    <property type="match status" value="1"/>
</dbReference>
<evidence type="ECO:0000313" key="4">
    <source>
        <dbReference type="Proteomes" id="UP000823388"/>
    </source>
</evidence>
<dbReference type="PANTHER" id="PTHR47186:SF22">
    <property type="entry name" value="OS11G0589401 PROTEIN"/>
    <property type="match status" value="1"/>
</dbReference>
<accession>A0A8T0RJ74</accession>
<keyword evidence="4" id="KW-1185">Reference proteome</keyword>
<dbReference type="Gene3D" id="3.80.10.10">
    <property type="entry name" value="Ribonuclease Inhibitor"/>
    <property type="match status" value="1"/>
</dbReference>
<dbReference type="InterPro" id="IPR055414">
    <property type="entry name" value="LRR_R13L4/SHOC2-like"/>
</dbReference>
<keyword evidence="1" id="KW-0677">Repeat</keyword>
<dbReference type="PANTHER" id="PTHR47186">
    <property type="entry name" value="LEUCINE-RICH REPEAT-CONTAINING PROTEIN 57"/>
    <property type="match status" value="1"/>
</dbReference>
<protein>
    <recommendedName>
        <fullName evidence="2">Disease resistance R13L4/SHOC-2-like LRR domain-containing protein</fullName>
    </recommendedName>
</protein>
<reference evidence="3" key="1">
    <citation type="submission" date="2020-05" db="EMBL/GenBank/DDBJ databases">
        <title>WGS assembly of Panicum virgatum.</title>
        <authorList>
            <person name="Lovell J.T."/>
            <person name="Jenkins J."/>
            <person name="Shu S."/>
            <person name="Juenger T.E."/>
            <person name="Schmutz J."/>
        </authorList>
    </citation>
    <scope>NUCLEOTIDE SEQUENCE</scope>
    <source>
        <strain evidence="3">AP13</strain>
    </source>
</reference>
<dbReference type="SUPFAM" id="SSF52047">
    <property type="entry name" value="RNI-like"/>
    <property type="match status" value="1"/>
</dbReference>
<dbReference type="InterPro" id="IPR032675">
    <property type="entry name" value="LRR_dom_sf"/>
</dbReference>
<evidence type="ECO:0000256" key="1">
    <source>
        <dbReference type="ARBA" id="ARBA00022737"/>
    </source>
</evidence>
<name>A0A8T0RJ74_PANVG</name>
<dbReference type="AlphaFoldDB" id="A0A8T0RJ74"/>
<gene>
    <name evidence="3" type="ORF">PVAP13_6KG351512</name>
</gene>
<evidence type="ECO:0000313" key="3">
    <source>
        <dbReference type="EMBL" id="KAG2584843.1"/>
    </source>
</evidence>
<evidence type="ECO:0000259" key="2">
    <source>
        <dbReference type="Pfam" id="PF23598"/>
    </source>
</evidence>
<dbReference type="EMBL" id="CM029047">
    <property type="protein sequence ID" value="KAG2584843.1"/>
    <property type="molecule type" value="Genomic_DNA"/>
</dbReference>
<organism evidence="3 4">
    <name type="scientific">Panicum virgatum</name>
    <name type="common">Blackwell switchgrass</name>
    <dbReference type="NCBI Taxonomy" id="38727"/>
    <lineage>
        <taxon>Eukaryota</taxon>
        <taxon>Viridiplantae</taxon>
        <taxon>Streptophyta</taxon>
        <taxon>Embryophyta</taxon>
        <taxon>Tracheophyta</taxon>
        <taxon>Spermatophyta</taxon>
        <taxon>Magnoliopsida</taxon>
        <taxon>Liliopsida</taxon>
        <taxon>Poales</taxon>
        <taxon>Poaceae</taxon>
        <taxon>PACMAD clade</taxon>
        <taxon>Panicoideae</taxon>
        <taxon>Panicodae</taxon>
        <taxon>Paniceae</taxon>
        <taxon>Panicinae</taxon>
        <taxon>Panicum</taxon>
        <taxon>Panicum sect. Hiantes</taxon>
    </lineage>
</organism>
<dbReference type="Proteomes" id="UP000823388">
    <property type="component" value="Chromosome 6K"/>
</dbReference>
<sequence length="358" mass="39972">MFLQTLDVDDEPLTSVGSLTQLLCLRIRRLTQRVPDGIAKLTSLQELEIVYRGEEEPWMRFLKELGGLSELRVLHLGMPSLSADGRGVVMDLVESMRNLQRLEHLSLLHDGYGPVAADTGTWEAAGFHLPRCLRRLFLRWTRFSRFPSLCINPPCLPNLSHLYLFVDCLNEQDMRTLGGLPQLRDLWLHAHSATQVVLNPTASTDDAADGADDCFFPQLTRCRVEYTKLRLQPKGDSGAVTFCMRSVRASMLLGFDRKDAWSGKVGVAPTLMPSFQQLEFLVDGQELIEDDGDCGSLVLQHFASLQNVSAHIVWEDATAATYKEAEEAAAALHPNRPTLEIKEGHPNRPALVIKEITG</sequence>
<comment type="caution">
    <text evidence="3">The sequence shown here is derived from an EMBL/GenBank/DDBJ whole genome shotgun (WGS) entry which is preliminary data.</text>
</comment>